<protein>
    <submittedName>
        <fullName evidence="5">AraC family transcriptional regulator</fullName>
    </submittedName>
</protein>
<proteinExistence type="predicted"/>
<reference evidence="5 6" key="2">
    <citation type="submission" date="2019-02" db="EMBL/GenBank/DDBJ databases">
        <title>'Lichenibacterium ramalinii' gen. nov. sp. nov., 'Lichenibacterium minor' gen. nov. sp. nov.</title>
        <authorList>
            <person name="Pankratov T."/>
        </authorList>
    </citation>
    <scope>NUCLEOTIDE SEQUENCE [LARGE SCALE GENOMIC DNA]</scope>
    <source>
        <strain evidence="5 6">RmlP001</strain>
    </source>
</reference>
<evidence type="ECO:0000256" key="3">
    <source>
        <dbReference type="ARBA" id="ARBA00023163"/>
    </source>
</evidence>
<dbReference type="PROSITE" id="PS01124">
    <property type="entry name" value="HTH_ARAC_FAMILY_2"/>
    <property type="match status" value="1"/>
</dbReference>
<dbReference type="SUPFAM" id="SSF46689">
    <property type="entry name" value="Homeodomain-like"/>
    <property type="match status" value="2"/>
</dbReference>
<keyword evidence="2" id="KW-0238">DNA-binding</keyword>
<reference evidence="5 6" key="1">
    <citation type="submission" date="2018-09" db="EMBL/GenBank/DDBJ databases">
        <authorList>
            <person name="Grouzdev D.S."/>
            <person name="Krutkina M.S."/>
        </authorList>
    </citation>
    <scope>NUCLEOTIDE SEQUENCE [LARGE SCALE GENOMIC DNA]</scope>
    <source>
        <strain evidence="5 6">RmlP001</strain>
    </source>
</reference>
<dbReference type="PRINTS" id="PR00032">
    <property type="entry name" value="HTHARAC"/>
</dbReference>
<feature type="domain" description="HTH araC/xylS-type" evidence="4">
    <location>
        <begin position="247"/>
        <end position="345"/>
    </location>
</feature>
<gene>
    <name evidence="5" type="ORF">D3272_26305</name>
</gene>
<dbReference type="OrthoDB" id="110167at2"/>
<dbReference type="SMART" id="SM00342">
    <property type="entry name" value="HTH_ARAC"/>
    <property type="match status" value="1"/>
</dbReference>
<dbReference type="PANTHER" id="PTHR46796:SF6">
    <property type="entry name" value="ARAC SUBFAMILY"/>
    <property type="match status" value="1"/>
</dbReference>
<evidence type="ECO:0000259" key="4">
    <source>
        <dbReference type="PROSITE" id="PS01124"/>
    </source>
</evidence>
<evidence type="ECO:0000313" key="5">
    <source>
        <dbReference type="EMBL" id="RYB01409.1"/>
    </source>
</evidence>
<evidence type="ECO:0000256" key="2">
    <source>
        <dbReference type="ARBA" id="ARBA00023125"/>
    </source>
</evidence>
<evidence type="ECO:0000313" key="6">
    <source>
        <dbReference type="Proteomes" id="UP000289411"/>
    </source>
</evidence>
<keyword evidence="6" id="KW-1185">Reference proteome</keyword>
<dbReference type="InterPro" id="IPR018060">
    <property type="entry name" value="HTH_AraC"/>
</dbReference>
<sequence length="348" mass="38183">MIIAINRSHALDHRGRQNGKLLGTDMEAQRAGQRARAAKASVRMCDRESAMVISSNGTTPADFARALVRPPVLSSDDRGWNHLLVHRFQVPHFDIRLGASSLHRVTLHLAGPVLIERSREGRRDCRWSREGLSNVVPAGVPVTRSFRGQADFLAIYLASEVVTEVATDALDLDPTRVELVESMAVLDETLMRLGRILMSEAETGGAGTRLFTDMLARTLALHLLRAYSTGAASAPAEPGVLIGWRLRRATDFMHVHMAEDIPLARLAVEAGLSPSHFARAFRAATGEPPHRYLTQLRIEAAGCLLEQTRLPIIDVGLRCGFTQASHFSTTFRKATGLSPRAYRAARCT</sequence>
<keyword evidence="1" id="KW-0805">Transcription regulation</keyword>
<dbReference type="Proteomes" id="UP000289411">
    <property type="component" value="Unassembled WGS sequence"/>
</dbReference>
<evidence type="ECO:0000256" key="1">
    <source>
        <dbReference type="ARBA" id="ARBA00023015"/>
    </source>
</evidence>
<dbReference type="PANTHER" id="PTHR46796">
    <property type="entry name" value="HTH-TYPE TRANSCRIPTIONAL ACTIVATOR RHAS-RELATED"/>
    <property type="match status" value="1"/>
</dbReference>
<dbReference type="Gene3D" id="1.10.10.60">
    <property type="entry name" value="Homeodomain-like"/>
    <property type="match status" value="2"/>
</dbReference>
<dbReference type="EMBL" id="QYBC01000042">
    <property type="protein sequence ID" value="RYB01409.1"/>
    <property type="molecule type" value="Genomic_DNA"/>
</dbReference>
<dbReference type="GO" id="GO:0043565">
    <property type="term" value="F:sequence-specific DNA binding"/>
    <property type="evidence" value="ECO:0007669"/>
    <property type="project" value="InterPro"/>
</dbReference>
<dbReference type="RefSeq" id="WP_129222210.1">
    <property type="nucleotide sequence ID" value="NZ_QYBC01000042.1"/>
</dbReference>
<organism evidence="5 6">
    <name type="scientific">Lichenibacterium ramalinae</name>
    <dbReference type="NCBI Taxonomy" id="2316527"/>
    <lineage>
        <taxon>Bacteria</taxon>
        <taxon>Pseudomonadati</taxon>
        <taxon>Pseudomonadota</taxon>
        <taxon>Alphaproteobacteria</taxon>
        <taxon>Hyphomicrobiales</taxon>
        <taxon>Lichenihabitantaceae</taxon>
        <taxon>Lichenibacterium</taxon>
    </lineage>
</organism>
<dbReference type="InterPro" id="IPR009057">
    <property type="entry name" value="Homeodomain-like_sf"/>
</dbReference>
<dbReference type="AlphaFoldDB" id="A0A4Q2R6V5"/>
<comment type="caution">
    <text evidence="5">The sequence shown here is derived from an EMBL/GenBank/DDBJ whole genome shotgun (WGS) entry which is preliminary data.</text>
</comment>
<name>A0A4Q2R6V5_9HYPH</name>
<dbReference type="GO" id="GO:0003700">
    <property type="term" value="F:DNA-binding transcription factor activity"/>
    <property type="evidence" value="ECO:0007669"/>
    <property type="project" value="InterPro"/>
</dbReference>
<dbReference type="Pfam" id="PF12833">
    <property type="entry name" value="HTH_18"/>
    <property type="match status" value="1"/>
</dbReference>
<dbReference type="InterPro" id="IPR020449">
    <property type="entry name" value="Tscrpt_reg_AraC-type_HTH"/>
</dbReference>
<dbReference type="InterPro" id="IPR050204">
    <property type="entry name" value="AraC_XylS_family_regulators"/>
</dbReference>
<keyword evidence="3" id="KW-0804">Transcription</keyword>
<accession>A0A4Q2R6V5</accession>